<feature type="compositionally biased region" description="Polar residues" evidence="1">
    <location>
        <begin position="435"/>
        <end position="444"/>
    </location>
</feature>
<dbReference type="PANTHER" id="PTHR12864">
    <property type="entry name" value="RAN BINDING PROTEIN 9-RELATED"/>
    <property type="match status" value="1"/>
</dbReference>
<reference evidence="6" key="1">
    <citation type="submission" date="2017-02" db="UniProtKB">
        <authorList>
            <consortium name="WormBaseParasite"/>
        </authorList>
    </citation>
    <scope>IDENTIFICATION</scope>
</reference>
<evidence type="ECO:0000313" key="5">
    <source>
        <dbReference type="Proteomes" id="UP000267096"/>
    </source>
</evidence>
<dbReference type="SUPFAM" id="SSF49899">
    <property type="entry name" value="Concanavalin A-like lectins/glucanases"/>
    <property type="match status" value="1"/>
</dbReference>
<dbReference type="InterPro" id="IPR043136">
    <property type="entry name" value="B30.2/SPRY_sf"/>
</dbReference>
<feature type="compositionally biased region" description="Low complexity" evidence="1">
    <location>
        <begin position="365"/>
        <end position="376"/>
    </location>
</feature>
<feature type="region of interest" description="Disordered" evidence="1">
    <location>
        <begin position="418"/>
        <end position="488"/>
    </location>
</feature>
<dbReference type="OrthoDB" id="5821166at2759"/>
<evidence type="ECO:0000313" key="6">
    <source>
        <dbReference type="WBParaSite" id="ASIM_0001012901-mRNA-1"/>
    </source>
</evidence>
<dbReference type="InterPro" id="IPR001870">
    <property type="entry name" value="B30.2/SPRY"/>
</dbReference>
<dbReference type="InterPro" id="IPR006595">
    <property type="entry name" value="CTLH_C"/>
</dbReference>
<dbReference type="InterPro" id="IPR013320">
    <property type="entry name" value="ConA-like_dom_sf"/>
</dbReference>
<reference evidence="4 5" key="2">
    <citation type="submission" date="2018-11" db="EMBL/GenBank/DDBJ databases">
        <authorList>
            <consortium name="Pathogen Informatics"/>
        </authorList>
    </citation>
    <scope>NUCLEOTIDE SEQUENCE [LARGE SCALE GENOMIC DNA]</scope>
</reference>
<dbReference type="PROSITE" id="PS50897">
    <property type="entry name" value="CTLH"/>
    <property type="match status" value="1"/>
</dbReference>
<accession>A0A0M3JR05</accession>
<protein>
    <submittedName>
        <fullName evidence="6">Ran-binding proteins 9/10 homolog (inferred by orthology to a D. melanogaster protein)</fullName>
    </submittedName>
</protein>
<dbReference type="PROSITE" id="PS50188">
    <property type="entry name" value="B302_SPRY"/>
    <property type="match status" value="1"/>
</dbReference>
<dbReference type="AlphaFoldDB" id="A0A0M3JR05"/>
<dbReference type="Pfam" id="PF00622">
    <property type="entry name" value="SPRY"/>
    <property type="match status" value="1"/>
</dbReference>
<feature type="compositionally biased region" description="Polar residues" evidence="1">
    <location>
        <begin position="453"/>
        <end position="487"/>
    </location>
</feature>
<dbReference type="Gene3D" id="2.60.120.920">
    <property type="match status" value="1"/>
</dbReference>
<evidence type="ECO:0000256" key="1">
    <source>
        <dbReference type="SAM" id="MobiDB-lite"/>
    </source>
</evidence>
<dbReference type="InterPro" id="IPR035782">
    <property type="entry name" value="SPRY_RanBP9/10"/>
</dbReference>
<feature type="region of interest" description="Disordered" evidence="1">
    <location>
        <begin position="358"/>
        <end position="392"/>
    </location>
</feature>
<dbReference type="EMBL" id="UYRR01030974">
    <property type="protein sequence ID" value="VDK41915.1"/>
    <property type="molecule type" value="Genomic_DNA"/>
</dbReference>
<evidence type="ECO:0000259" key="3">
    <source>
        <dbReference type="PROSITE" id="PS50897"/>
    </source>
</evidence>
<sequence length="703" mass="77153">MAQNNEVSDFVMSSSTDGDIEVCERLKKLYPYVDQEKTPLPHVWSAQDKCNWLVLSNDSLRVTYTGQGKNPKDAGAVRADHPIPVTCGVFYFEVLVVSSESDCCIGIGLCEKNVDLNRLPGWDKCSYGYHGDDGNFFCSSGSGIAYGPTFSSNDTIGCGINLVSKSIFYTKNGANLGTAISNLSNVVDLYPMIGLQKHGEILETNFGQKPFKYNIEQDIQEAIAYTYDCIYSVELPQAKTSWMDHAIAAWLAHEGYSRALAAFHKATQHKPNDNTTHHATELCTTTNESAESMQNRTMLRRLVVEGKVGEAISRIDKLYPHLLTRNKELALMLKCQQFVEIFVELVQDNPVLSCCSSSSANDIRSPPLTSTPCSSSRQYQSSLKDIPVPDSSSGAAESFAQVFTQTGRSYTIGSNGKTIEAVGATPNPFKRRSGQVPSIQQSRRGSARLFQPTVASHQDNGNRFTVPSSFSTHQGAASNGNSQNVVLSNDDEQPMEQDYSLPQTVLHTPVSSNGTTAHESNGLSLGRSNGSVAEANGTSSHAYVSATTIVAEELEDSITERIHEEDIEEECRSAGYTKAELVPYERMQRLLDFGKTVHALSLELEDPPEALIDRMHDAFALICQDSPRQSSMAYLMDASMREKAANAMNSAILEFLGFPAQSLLDKHFHTAREMRHELALVQVGAAVFADVDKMVLSDKLIHR</sequence>
<feature type="domain" description="CTLH" evidence="3">
    <location>
        <begin position="292"/>
        <end position="350"/>
    </location>
</feature>
<dbReference type="SMART" id="SM00757">
    <property type="entry name" value="CRA"/>
    <property type="match status" value="1"/>
</dbReference>
<dbReference type="InterPro" id="IPR013144">
    <property type="entry name" value="CRA_dom"/>
</dbReference>
<dbReference type="InterPro" id="IPR050618">
    <property type="entry name" value="Ubq-SigPath_Reg"/>
</dbReference>
<dbReference type="CDD" id="cd12909">
    <property type="entry name" value="SPRY_RanBP9_10"/>
    <property type="match status" value="1"/>
</dbReference>
<dbReference type="Proteomes" id="UP000267096">
    <property type="component" value="Unassembled WGS sequence"/>
</dbReference>
<feature type="domain" description="B30.2/SPRY" evidence="2">
    <location>
        <begin position="22"/>
        <end position="211"/>
    </location>
</feature>
<dbReference type="SMART" id="SM00668">
    <property type="entry name" value="CTLH"/>
    <property type="match status" value="1"/>
</dbReference>
<name>A0A0M3JR05_ANISI</name>
<organism evidence="6">
    <name type="scientific">Anisakis simplex</name>
    <name type="common">Herring worm</name>
    <dbReference type="NCBI Taxonomy" id="6269"/>
    <lineage>
        <taxon>Eukaryota</taxon>
        <taxon>Metazoa</taxon>
        <taxon>Ecdysozoa</taxon>
        <taxon>Nematoda</taxon>
        <taxon>Chromadorea</taxon>
        <taxon>Rhabditida</taxon>
        <taxon>Spirurina</taxon>
        <taxon>Ascaridomorpha</taxon>
        <taxon>Ascaridoidea</taxon>
        <taxon>Anisakidae</taxon>
        <taxon>Anisakis</taxon>
        <taxon>Anisakis simplex complex</taxon>
    </lineage>
</organism>
<keyword evidence="5" id="KW-1185">Reference proteome</keyword>
<dbReference type="InterPro" id="IPR003877">
    <property type="entry name" value="SPRY_dom"/>
</dbReference>
<proteinExistence type="predicted"/>
<dbReference type="SMART" id="SM00449">
    <property type="entry name" value="SPRY"/>
    <property type="match status" value="1"/>
</dbReference>
<evidence type="ECO:0000313" key="4">
    <source>
        <dbReference type="EMBL" id="VDK41915.1"/>
    </source>
</evidence>
<gene>
    <name evidence="4" type="ORF">ASIM_LOCUS9860</name>
</gene>
<dbReference type="WBParaSite" id="ASIM_0001012901-mRNA-1">
    <property type="protein sequence ID" value="ASIM_0001012901-mRNA-1"/>
    <property type="gene ID" value="ASIM_0001012901"/>
</dbReference>
<evidence type="ECO:0000259" key="2">
    <source>
        <dbReference type="PROSITE" id="PS50188"/>
    </source>
</evidence>